<dbReference type="InterPro" id="IPR045584">
    <property type="entry name" value="Pilin-like"/>
</dbReference>
<evidence type="ECO:0000256" key="4">
    <source>
        <dbReference type="ARBA" id="ARBA00022989"/>
    </source>
</evidence>
<evidence type="ECO:0000313" key="7">
    <source>
        <dbReference type="EMBL" id="BDS05070.1"/>
    </source>
</evidence>
<dbReference type="SUPFAM" id="SSF54523">
    <property type="entry name" value="Pili subunits"/>
    <property type="match status" value="1"/>
</dbReference>
<evidence type="ECO:0000256" key="2">
    <source>
        <dbReference type="ARBA" id="ARBA00022481"/>
    </source>
</evidence>
<keyword evidence="5 6" id="KW-0472">Membrane</keyword>
<proteinExistence type="predicted"/>
<evidence type="ECO:0000256" key="1">
    <source>
        <dbReference type="ARBA" id="ARBA00004167"/>
    </source>
</evidence>
<evidence type="ECO:0008006" key="8">
    <source>
        <dbReference type="Google" id="ProtNLM"/>
    </source>
</evidence>
<dbReference type="InterPro" id="IPR012902">
    <property type="entry name" value="N_methyl_site"/>
</dbReference>
<dbReference type="KEGG" id="osu:NT6N_01100"/>
<gene>
    <name evidence="7" type="ORF">NT6N_01100</name>
</gene>
<keyword evidence="3 6" id="KW-0812">Transmembrane</keyword>
<dbReference type="PANTHER" id="PTHR30093:SF44">
    <property type="entry name" value="TYPE II SECRETION SYSTEM CORE PROTEIN G"/>
    <property type="match status" value="1"/>
</dbReference>
<dbReference type="NCBIfam" id="TIGR02532">
    <property type="entry name" value="IV_pilin_GFxxxE"/>
    <property type="match status" value="1"/>
</dbReference>
<sequence length="174" mass="18933">MNTHHPVSRAPYRGFTLIEILVVIAIIAVLATMTVGGLGYYKRKAAESKTQVFVGSISRALDEYHSDNGVFPEYTDEGALGASTKILYKELYGDRNGDGKPDDGATVYLATLSPDIKGSARNVEEAVGSGYFLIDGFKRRMRYLSPGKNNPDFDLWSTGANAGATVDKDDISNW</sequence>
<dbReference type="InterPro" id="IPR000983">
    <property type="entry name" value="Bac_GSPG_pilin"/>
</dbReference>
<feature type="transmembrane region" description="Helical" evidence="6">
    <location>
        <begin position="20"/>
        <end position="41"/>
    </location>
</feature>
<dbReference type="PANTHER" id="PTHR30093">
    <property type="entry name" value="GENERAL SECRETION PATHWAY PROTEIN G"/>
    <property type="match status" value="1"/>
</dbReference>
<dbReference type="PROSITE" id="PS00409">
    <property type="entry name" value="PROKAR_NTER_METHYL"/>
    <property type="match status" value="1"/>
</dbReference>
<evidence type="ECO:0000256" key="5">
    <source>
        <dbReference type="ARBA" id="ARBA00023136"/>
    </source>
</evidence>
<comment type="subcellular location">
    <subcellularLocation>
        <location evidence="1">Membrane</location>
        <topology evidence="1">Single-pass membrane protein</topology>
    </subcellularLocation>
</comment>
<dbReference type="GO" id="GO:0015628">
    <property type="term" value="P:protein secretion by the type II secretion system"/>
    <property type="evidence" value="ECO:0007669"/>
    <property type="project" value="InterPro"/>
</dbReference>
<reference evidence="7" key="1">
    <citation type="submission" date="2024-07" db="EMBL/GenBank/DDBJ databases">
        <title>Complete genome sequence of Verrucomicrobiaceae bacterium NT6N.</title>
        <authorList>
            <person name="Huang C."/>
            <person name="Takami H."/>
            <person name="Hamasaki K."/>
        </authorList>
    </citation>
    <scope>NUCLEOTIDE SEQUENCE</scope>
    <source>
        <strain evidence="7">NT6N</strain>
    </source>
</reference>
<dbReference type="Gene3D" id="3.30.700.10">
    <property type="entry name" value="Glycoprotein, Type 4 Pilin"/>
    <property type="match status" value="1"/>
</dbReference>
<dbReference type="Pfam" id="PF07963">
    <property type="entry name" value="N_methyl"/>
    <property type="match status" value="1"/>
</dbReference>
<dbReference type="EMBL" id="AP026866">
    <property type="protein sequence ID" value="BDS05070.1"/>
    <property type="molecule type" value="Genomic_DNA"/>
</dbReference>
<dbReference type="GO" id="GO:0016020">
    <property type="term" value="C:membrane"/>
    <property type="evidence" value="ECO:0007669"/>
    <property type="project" value="UniProtKB-SubCell"/>
</dbReference>
<organism evidence="7">
    <name type="scientific">Oceaniferula spumae</name>
    <dbReference type="NCBI Taxonomy" id="2979115"/>
    <lineage>
        <taxon>Bacteria</taxon>
        <taxon>Pseudomonadati</taxon>
        <taxon>Verrucomicrobiota</taxon>
        <taxon>Verrucomicrobiia</taxon>
        <taxon>Verrucomicrobiales</taxon>
        <taxon>Verrucomicrobiaceae</taxon>
        <taxon>Oceaniferula</taxon>
    </lineage>
</organism>
<dbReference type="PRINTS" id="PR00813">
    <property type="entry name" value="BCTERIALGSPG"/>
</dbReference>
<keyword evidence="4 6" id="KW-1133">Transmembrane helix</keyword>
<accession>A0AAT9FGF6</accession>
<evidence type="ECO:0000256" key="3">
    <source>
        <dbReference type="ARBA" id="ARBA00022692"/>
    </source>
</evidence>
<evidence type="ECO:0000256" key="6">
    <source>
        <dbReference type="SAM" id="Phobius"/>
    </source>
</evidence>
<keyword evidence="2" id="KW-0488">Methylation</keyword>
<protein>
    <recommendedName>
        <fullName evidence="8">Prepilin-type N-terminal cleavage/methylation domain-containing protein</fullName>
    </recommendedName>
</protein>
<dbReference type="AlphaFoldDB" id="A0AAT9FGF6"/>
<dbReference type="GO" id="GO:0015627">
    <property type="term" value="C:type II protein secretion system complex"/>
    <property type="evidence" value="ECO:0007669"/>
    <property type="project" value="InterPro"/>
</dbReference>
<name>A0AAT9FGF6_9BACT</name>